<comment type="similarity">
    <text evidence="1 2">Belongs to the small heat shock protein (HSP20) family.</text>
</comment>
<dbReference type="PANTHER" id="PTHR11527">
    <property type="entry name" value="HEAT-SHOCK PROTEIN 20 FAMILY MEMBER"/>
    <property type="match status" value="1"/>
</dbReference>
<keyword evidence="5" id="KW-1185">Reference proteome</keyword>
<protein>
    <submittedName>
        <fullName evidence="4">Hsp20/alpha crystallin family protein</fullName>
    </submittedName>
</protein>
<dbReference type="InterPro" id="IPR008978">
    <property type="entry name" value="HSP20-like_chaperone"/>
</dbReference>
<dbReference type="EMBL" id="JBHSMS010000013">
    <property type="protein sequence ID" value="MFC5510321.1"/>
    <property type="molecule type" value="Genomic_DNA"/>
</dbReference>
<comment type="caution">
    <text evidence="4">The sequence shown here is derived from an EMBL/GenBank/DDBJ whole genome shotgun (WGS) entry which is preliminary data.</text>
</comment>
<dbReference type="InterPro" id="IPR031107">
    <property type="entry name" value="Small_HSP"/>
</dbReference>
<evidence type="ECO:0000259" key="3">
    <source>
        <dbReference type="PROSITE" id="PS01031"/>
    </source>
</evidence>
<name>A0ABW0PCE2_9BURK</name>
<dbReference type="CDD" id="cd06464">
    <property type="entry name" value="ACD_sHsps-like"/>
    <property type="match status" value="1"/>
</dbReference>
<dbReference type="Gene3D" id="2.60.40.790">
    <property type="match status" value="1"/>
</dbReference>
<dbReference type="Proteomes" id="UP001596031">
    <property type="component" value="Unassembled WGS sequence"/>
</dbReference>
<evidence type="ECO:0000313" key="5">
    <source>
        <dbReference type="Proteomes" id="UP001596031"/>
    </source>
</evidence>
<evidence type="ECO:0000256" key="2">
    <source>
        <dbReference type="RuleBase" id="RU003616"/>
    </source>
</evidence>
<dbReference type="InterPro" id="IPR002068">
    <property type="entry name" value="A-crystallin/Hsp20_dom"/>
</dbReference>
<dbReference type="RefSeq" id="WP_379717499.1">
    <property type="nucleotide sequence ID" value="NZ_JBHSMS010000013.1"/>
</dbReference>
<sequence>MASLTRYDPFSDIARFESFRDIEDLMRDFRLVPSWRGAETAPPIRIEVSETDQAYALKAEIPGVRKEDIKVAIDGNQVMLSAEVRRETQAQEHNMLRSERYYGQQSRSFTLPQEVDDSQAVAKYNDGILELTLPKKPGTAPKQLQIQ</sequence>
<dbReference type="PROSITE" id="PS01031">
    <property type="entry name" value="SHSP"/>
    <property type="match status" value="1"/>
</dbReference>
<proteinExistence type="inferred from homology"/>
<reference evidence="5" key="1">
    <citation type="journal article" date="2019" name="Int. J. Syst. Evol. Microbiol.">
        <title>The Global Catalogue of Microorganisms (GCM) 10K type strain sequencing project: providing services to taxonomists for standard genome sequencing and annotation.</title>
        <authorList>
            <consortium name="The Broad Institute Genomics Platform"/>
            <consortium name="The Broad Institute Genome Sequencing Center for Infectious Disease"/>
            <person name="Wu L."/>
            <person name="Ma J."/>
        </authorList>
    </citation>
    <scope>NUCLEOTIDE SEQUENCE [LARGE SCALE GENOMIC DNA]</scope>
    <source>
        <strain evidence="5">CCUG 38813</strain>
    </source>
</reference>
<dbReference type="Pfam" id="PF00011">
    <property type="entry name" value="HSP20"/>
    <property type="match status" value="1"/>
</dbReference>
<organism evidence="4 5">
    <name type="scientific">Massilia jejuensis</name>
    <dbReference type="NCBI Taxonomy" id="648894"/>
    <lineage>
        <taxon>Bacteria</taxon>
        <taxon>Pseudomonadati</taxon>
        <taxon>Pseudomonadota</taxon>
        <taxon>Betaproteobacteria</taxon>
        <taxon>Burkholderiales</taxon>
        <taxon>Oxalobacteraceae</taxon>
        <taxon>Telluria group</taxon>
        <taxon>Massilia</taxon>
    </lineage>
</organism>
<accession>A0ABW0PCE2</accession>
<evidence type="ECO:0000256" key="1">
    <source>
        <dbReference type="PROSITE-ProRule" id="PRU00285"/>
    </source>
</evidence>
<gene>
    <name evidence="4" type="ORF">ACFPOU_04160</name>
</gene>
<dbReference type="SUPFAM" id="SSF49764">
    <property type="entry name" value="HSP20-like chaperones"/>
    <property type="match status" value="1"/>
</dbReference>
<evidence type="ECO:0000313" key="4">
    <source>
        <dbReference type="EMBL" id="MFC5510321.1"/>
    </source>
</evidence>
<feature type="domain" description="SHSP" evidence="3">
    <location>
        <begin position="35"/>
        <end position="147"/>
    </location>
</feature>